<name>A0A6A6YRK6_9PEZI</name>
<evidence type="ECO:0000313" key="4">
    <source>
        <dbReference type="Proteomes" id="UP000504636"/>
    </source>
</evidence>
<reference evidence="3 5" key="1">
    <citation type="journal article" date="2020" name="Stud. Mycol.">
        <title>101 Dothideomycetes genomes: a test case for predicting lifestyles and emergence of pathogens.</title>
        <authorList>
            <person name="Haridas S."/>
            <person name="Albert R."/>
            <person name="Binder M."/>
            <person name="Bloem J."/>
            <person name="Labutti K."/>
            <person name="Salamov A."/>
            <person name="Andreopoulos B."/>
            <person name="Baker S."/>
            <person name="Barry K."/>
            <person name="Bills G."/>
            <person name="Bluhm B."/>
            <person name="Cannon C."/>
            <person name="Castanera R."/>
            <person name="Culley D."/>
            <person name="Daum C."/>
            <person name="Ezra D."/>
            <person name="Gonzalez J."/>
            <person name="Henrissat B."/>
            <person name="Kuo A."/>
            <person name="Liang C."/>
            <person name="Lipzen A."/>
            <person name="Lutzoni F."/>
            <person name="Magnuson J."/>
            <person name="Mondo S."/>
            <person name="Nolan M."/>
            <person name="Ohm R."/>
            <person name="Pangilinan J."/>
            <person name="Park H.-J."/>
            <person name="Ramirez L."/>
            <person name="Alfaro M."/>
            <person name="Sun H."/>
            <person name="Tritt A."/>
            <person name="Yoshinaga Y."/>
            <person name="Zwiers L.-H."/>
            <person name="Turgeon B."/>
            <person name="Goodwin S."/>
            <person name="Spatafora J."/>
            <person name="Crous P."/>
            <person name="Grigoriev I."/>
        </authorList>
    </citation>
    <scope>NUCLEOTIDE SEQUENCE</scope>
    <source>
        <strain evidence="3 5">CBS 304.34</strain>
    </source>
</reference>
<evidence type="ECO:0000313" key="3">
    <source>
        <dbReference type="EMBL" id="KAF2811159.1"/>
    </source>
</evidence>
<evidence type="ECO:0000256" key="1">
    <source>
        <dbReference type="PROSITE-ProRule" id="PRU00176"/>
    </source>
</evidence>
<keyword evidence="1" id="KW-0694">RNA-binding</keyword>
<gene>
    <name evidence="3 5" type="ORF">BDZ99DRAFT_296941</name>
</gene>
<accession>A0A6A6YRK6</accession>
<reference evidence="5" key="2">
    <citation type="submission" date="2020-04" db="EMBL/GenBank/DDBJ databases">
        <authorList>
            <consortium name="NCBI Genome Project"/>
        </authorList>
    </citation>
    <scope>NUCLEOTIDE SEQUENCE</scope>
    <source>
        <strain evidence="5">CBS 304.34</strain>
    </source>
</reference>
<dbReference type="Proteomes" id="UP000504636">
    <property type="component" value="Unplaced"/>
</dbReference>
<protein>
    <recommendedName>
        <fullName evidence="2">RRM domain-containing protein</fullName>
    </recommendedName>
</protein>
<dbReference type="GO" id="GO:0003723">
    <property type="term" value="F:RNA binding"/>
    <property type="evidence" value="ECO:0007669"/>
    <property type="project" value="UniProtKB-UniRule"/>
</dbReference>
<keyword evidence="4" id="KW-1185">Reference proteome</keyword>
<dbReference type="OrthoDB" id="417481at2759"/>
<dbReference type="InterPro" id="IPR035979">
    <property type="entry name" value="RBD_domain_sf"/>
</dbReference>
<dbReference type="SUPFAM" id="SSF54928">
    <property type="entry name" value="RNA-binding domain, RBD"/>
    <property type="match status" value="1"/>
</dbReference>
<dbReference type="GeneID" id="54455034"/>
<feature type="domain" description="RRM" evidence="2">
    <location>
        <begin position="264"/>
        <end position="352"/>
    </location>
</feature>
<dbReference type="InterPro" id="IPR000504">
    <property type="entry name" value="RRM_dom"/>
</dbReference>
<evidence type="ECO:0000313" key="5">
    <source>
        <dbReference type="RefSeq" id="XP_033578123.1"/>
    </source>
</evidence>
<dbReference type="Pfam" id="PF04059">
    <property type="entry name" value="RRM_2"/>
    <property type="match status" value="1"/>
</dbReference>
<evidence type="ECO:0000259" key="2">
    <source>
        <dbReference type="PROSITE" id="PS50102"/>
    </source>
</evidence>
<reference evidence="5" key="3">
    <citation type="submission" date="2025-04" db="UniProtKB">
        <authorList>
            <consortium name="RefSeq"/>
        </authorList>
    </citation>
    <scope>IDENTIFICATION</scope>
    <source>
        <strain evidence="5">CBS 304.34</strain>
    </source>
</reference>
<dbReference type="PROSITE" id="PS50102">
    <property type="entry name" value="RRM"/>
    <property type="match status" value="1"/>
</dbReference>
<dbReference type="RefSeq" id="XP_033578123.1">
    <property type="nucleotide sequence ID" value="XM_033714141.1"/>
</dbReference>
<dbReference type="InterPro" id="IPR007201">
    <property type="entry name" value="Mei2-like_Rrm_C"/>
</dbReference>
<proteinExistence type="predicted"/>
<organism evidence="3">
    <name type="scientific">Mytilinidion resinicola</name>
    <dbReference type="NCBI Taxonomy" id="574789"/>
    <lineage>
        <taxon>Eukaryota</taxon>
        <taxon>Fungi</taxon>
        <taxon>Dikarya</taxon>
        <taxon>Ascomycota</taxon>
        <taxon>Pezizomycotina</taxon>
        <taxon>Dothideomycetes</taxon>
        <taxon>Pleosporomycetidae</taxon>
        <taxon>Mytilinidiales</taxon>
        <taxon>Mytilinidiaceae</taxon>
        <taxon>Mytilinidion</taxon>
    </lineage>
</organism>
<dbReference type="AlphaFoldDB" id="A0A6A6YRK6"/>
<dbReference type="EMBL" id="MU003699">
    <property type="protein sequence ID" value="KAF2811159.1"/>
    <property type="molecule type" value="Genomic_DNA"/>
</dbReference>
<sequence>MLEHPDLDPSGASIRVEFIDPCEASGRRLAFEGNLRVAAKPLEAQVHVQVKFLIAPNWPRPYAPHDNPSITHHEEVGLVLCTSYFAKYAPVFHAHSDHGLQRIDTDTLTYHLELDSVAAAEHLVLHWADPRGRAWLGRQMYISGFAGVYWHVSSITPAGSQQGLALQYPPEDGPGGAGSRIRLFTSQGGPPVHVGHGSTYHPYGSCNDRQFPPGSGGFANPAMQISGVINCGNLAVRRHRGRTWNPHDNTVSFVHILDGTDVRTTIMLRNIPNKMTDMQLLKILYDAGFRGLIDFMYLRMDFKSGANVGYAFFNLTSPIHIIKFLEHFEGRPWPFHTTGPTMKLAEISYATSQGLEALIQKFRNSSVMRELKCCRPKLFYTFQDNVRIGLVGTEVEFPAPDNEQKLERSIQNAQSIGLFPPNGRGGASPNRRDRFSMFDRGTPRDLAAAHYPMAGYGPISPMQFRHANDNHPFGY</sequence>